<dbReference type="InterPro" id="IPR021005">
    <property type="entry name" value="Znf_CGNR"/>
</dbReference>
<name>A0A4V3A6S8_9MYCO</name>
<reference evidence="2 3" key="1">
    <citation type="journal article" date="2019" name="Sci. Rep.">
        <title>Extended insight into the Mycobacterium chelonae-abscessus complex through whole genome sequencing of Mycobacterium salmoniphilum outbreak and Mycobacterium salmoniphilum-like strains.</title>
        <authorList>
            <person name="Behra P.R.K."/>
            <person name="Das S."/>
            <person name="Pettersson B.M.F."/>
            <person name="Shirreff L."/>
            <person name="DuCote T."/>
            <person name="Jacobsson K.G."/>
            <person name="Ennis D.G."/>
            <person name="Kirsebom L.A."/>
        </authorList>
    </citation>
    <scope>NUCLEOTIDE SEQUENCE [LARGE SCALE GENOMIC DNA]</scope>
    <source>
        <strain evidence="2 3">DSM 45524</strain>
    </source>
</reference>
<dbReference type="InterPro" id="IPR010852">
    <property type="entry name" value="ABATE"/>
</dbReference>
<dbReference type="Gene3D" id="1.10.3300.10">
    <property type="entry name" value="Jann2411-like domain"/>
    <property type="match status" value="1"/>
</dbReference>
<dbReference type="Pfam" id="PF11706">
    <property type="entry name" value="zf-CGNR"/>
    <property type="match status" value="1"/>
</dbReference>
<proteinExistence type="predicted"/>
<dbReference type="RefSeq" id="WP_055581545.1">
    <property type="nucleotide sequence ID" value="NZ_MAEP01000004.1"/>
</dbReference>
<evidence type="ECO:0000313" key="3">
    <source>
        <dbReference type="Proteomes" id="UP000295627"/>
    </source>
</evidence>
<dbReference type="EMBL" id="RXLR01000005">
    <property type="protein sequence ID" value="TDH25867.1"/>
    <property type="molecule type" value="Genomic_DNA"/>
</dbReference>
<comment type="caution">
    <text evidence="2">The sequence shown here is derived from an EMBL/GenBank/DDBJ whole genome shotgun (WGS) entry which is preliminary data.</text>
</comment>
<accession>A0A4V3A6S8</accession>
<evidence type="ECO:0000313" key="2">
    <source>
        <dbReference type="EMBL" id="TDH25867.1"/>
    </source>
</evidence>
<feature type="domain" description="Zinc finger CGNR" evidence="1">
    <location>
        <begin position="157"/>
        <end position="197"/>
    </location>
</feature>
<dbReference type="InterPro" id="IPR023286">
    <property type="entry name" value="ABATE_dom_sf"/>
</dbReference>
<evidence type="ECO:0000259" key="1">
    <source>
        <dbReference type="Pfam" id="PF11706"/>
    </source>
</evidence>
<gene>
    <name evidence="2" type="ORF">EJ571_00750</name>
</gene>
<sequence>MRIQTGPTLEALQQAGFPMGGEPSISVDLADTLVTVTQPATDLLSDPDQLRRWWQLQESRLPPGAPIPDPTATRRLRHAVRDAFDAHLEHRVPPTESLDDINAAAAAAPVSTRLDLIATELQRSVRWHVEYGGNPALAATATDAITVLTDPRYRDQLRRCANPDCSMLFLATNPRRSWCTANICGNRARVARHYHRRTHTTG</sequence>
<dbReference type="AlphaFoldDB" id="A0A4V3A6S8"/>
<dbReference type="PANTHER" id="PTHR35525:SF3">
    <property type="entry name" value="BLL6575 PROTEIN"/>
    <property type="match status" value="1"/>
</dbReference>
<organism evidence="2 3">
    <name type="scientific">Mycobacteroides franklinii</name>
    <dbReference type="NCBI Taxonomy" id="948102"/>
    <lineage>
        <taxon>Bacteria</taxon>
        <taxon>Bacillati</taxon>
        <taxon>Actinomycetota</taxon>
        <taxon>Actinomycetes</taxon>
        <taxon>Mycobacteriales</taxon>
        <taxon>Mycobacteriaceae</taxon>
        <taxon>Mycobacteroides</taxon>
    </lineage>
</organism>
<protein>
    <recommendedName>
        <fullName evidence="1">Zinc finger CGNR domain-containing protein</fullName>
    </recommendedName>
</protein>
<dbReference type="Proteomes" id="UP000295627">
    <property type="component" value="Unassembled WGS sequence"/>
</dbReference>
<dbReference type="SUPFAM" id="SSF160904">
    <property type="entry name" value="Jann2411-like"/>
    <property type="match status" value="1"/>
</dbReference>
<dbReference type="Pfam" id="PF07336">
    <property type="entry name" value="ABATE"/>
    <property type="match status" value="1"/>
</dbReference>
<dbReference type="PANTHER" id="PTHR35525">
    <property type="entry name" value="BLL6575 PROTEIN"/>
    <property type="match status" value="1"/>
</dbReference>